<feature type="chain" id="PRO_5045594082" evidence="8">
    <location>
        <begin position="19"/>
        <end position="687"/>
    </location>
</feature>
<dbReference type="Gene3D" id="3.30.300.350">
    <property type="entry name" value="GTP-binding protein OBG, C-terminal domain"/>
    <property type="match status" value="1"/>
</dbReference>
<protein>
    <submittedName>
        <fullName evidence="12">GTP-binding protein</fullName>
    </submittedName>
</protein>
<proteinExistence type="inferred from homology"/>
<evidence type="ECO:0000256" key="1">
    <source>
        <dbReference type="ARBA" id="ARBA00001946"/>
    </source>
</evidence>
<dbReference type="Pfam" id="PF09269">
    <property type="entry name" value="DUF1967"/>
    <property type="match status" value="1"/>
</dbReference>
<dbReference type="Proteomes" id="UP001363151">
    <property type="component" value="Unassembled WGS sequence"/>
</dbReference>
<reference evidence="12 13" key="1">
    <citation type="submission" date="2024-03" db="EMBL/GenBank/DDBJ databases">
        <title>Aureococcus anophagefferens CCMP1851 and Kratosvirus quantuckense: Draft genome of a second virus-susceptible host strain in the model system.</title>
        <authorList>
            <person name="Chase E."/>
            <person name="Truchon A.R."/>
            <person name="Schepens W."/>
            <person name="Wilhelm S.W."/>
        </authorList>
    </citation>
    <scope>NUCLEOTIDE SEQUENCE [LARGE SCALE GENOMIC DNA]</scope>
    <source>
        <strain evidence="12 13">CCMP1851</strain>
    </source>
</reference>
<dbReference type="Pfam" id="PF01926">
    <property type="entry name" value="MMR_HSR1"/>
    <property type="match status" value="2"/>
</dbReference>
<dbReference type="InterPro" id="IPR006074">
    <property type="entry name" value="GTP1-OBG_CS"/>
</dbReference>
<dbReference type="HAMAP" id="MF_01454">
    <property type="entry name" value="GTPase_Obg"/>
    <property type="match status" value="1"/>
</dbReference>
<accession>A0ABR1G9X3</accession>
<dbReference type="NCBIfam" id="TIGR03595">
    <property type="entry name" value="Obg_CgtA_exten"/>
    <property type="match status" value="1"/>
</dbReference>
<name>A0ABR1G9X3_AURAN</name>
<dbReference type="InterPro" id="IPR006073">
    <property type="entry name" value="GTP-bd"/>
</dbReference>
<evidence type="ECO:0000313" key="13">
    <source>
        <dbReference type="Proteomes" id="UP001363151"/>
    </source>
</evidence>
<dbReference type="InterPro" id="IPR031167">
    <property type="entry name" value="G_OBG"/>
</dbReference>
<dbReference type="InterPro" id="IPR036346">
    <property type="entry name" value="GTP-bd_prot_GTP1/OBG_C_sf"/>
</dbReference>
<evidence type="ECO:0000256" key="5">
    <source>
        <dbReference type="ARBA" id="ARBA00022842"/>
    </source>
</evidence>
<keyword evidence="3" id="KW-0479">Metal-binding</keyword>
<feature type="signal peptide" evidence="8">
    <location>
        <begin position="1"/>
        <end position="18"/>
    </location>
</feature>
<dbReference type="InterPro" id="IPR014100">
    <property type="entry name" value="GTP-bd_Obg/CgtA"/>
</dbReference>
<comment type="caution">
    <text evidence="12">The sequence shown here is derived from an EMBL/GenBank/DDBJ whole genome shotgun (WGS) entry which is preliminary data.</text>
</comment>
<feature type="domain" description="OCT" evidence="10">
    <location>
        <begin position="528"/>
        <end position="611"/>
    </location>
</feature>
<keyword evidence="8" id="KW-0732">Signal</keyword>
<dbReference type="SUPFAM" id="SSF82051">
    <property type="entry name" value="Obg GTP-binding protein N-terminal domain"/>
    <property type="match status" value="1"/>
</dbReference>
<evidence type="ECO:0000256" key="2">
    <source>
        <dbReference type="ARBA" id="ARBA00007699"/>
    </source>
</evidence>
<organism evidence="12 13">
    <name type="scientific">Aureococcus anophagefferens</name>
    <name type="common">Harmful bloom alga</name>
    <dbReference type="NCBI Taxonomy" id="44056"/>
    <lineage>
        <taxon>Eukaryota</taxon>
        <taxon>Sar</taxon>
        <taxon>Stramenopiles</taxon>
        <taxon>Ochrophyta</taxon>
        <taxon>Pelagophyceae</taxon>
        <taxon>Pelagomonadales</taxon>
        <taxon>Pelagomonadaceae</taxon>
        <taxon>Aureococcus</taxon>
    </lineage>
</organism>
<dbReference type="Gene3D" id="2.70.210.12">
    <property type="entry name" value="GTP1/OBG domain"/>
    <property type="match status" value="1"/>
</dbReference>
<dbReference type="SUPFAM" id="SSF102741">
    <property type="entry name" value="Obg GTP-binding protein C-terminal domain"/>
    <property type="match status" value="1"/>
</dbReference>
<feature type="region of interest" description="Disordered" evidence="7">
    <location>
        <begin position="263"/>
        <end position="319"/>
    </location>
</feature>
<evidence type="ECO:0000256" key="4">
    <source>
        <dbReference type="ARBA" id="ARBA00022741"/>
    </source>
</evidence>
<dbReference type="PROSITE" id="PS51883">
    <property type="entry name" value="OBG"/>
    <property type="match status" value="1"/>
</dbReference>
<dbReference type="SUPFAM" id="SSF52540">
    <property type="entry name" value="P-loop containing nucleoside triphosphate hydrolases"/>
    <property type="match status" value="1"/>
</dbReference>
<evidence type="ECO:0000313" key="12">
    <source>
        <dbReference type="EMBL" id="KAK7249983.1"/>
    </source>
</evidence>
<keyword evidence="5" id="KW-0460">Magnesium</keyword>
<evidence type="ECO:0000259" key="11">
    <source>
        <dbReference type="PROSITE" id="PS51883"/>
    </source>
</evidence>
<dbReference type="EMBL" id="JBBJCI010000039">
    <property type="protein sequence ID" value="KAK7249983.1"/>
    <property type="molecule type" value="Genomic_DNA"/>
</dbReference>
<gene>
    <name evidence="12" type="ORF">SO694_000056100</name>
</gene>
<evidence type="ECO:0000256" key="7">
    <source>
        <dbReference type="SAM" id="MobiDB-lite"/>
    </source>
</evidence>
<evidence type="ECO:0000259" key="10">
    <source>
        <dbReference type="PROSITE" id="PS51881"/>
    </source>
</evidence>
<feature type="compositionally biased region" description="Basic residues" evidence="7">
    <location>
        <begin position="296"/>
        <end position="311"/>
    </location>
</feature>
<dbReference type="PRINTS" id="PR00326">
    <property type="entry name" value="GTP1OBG"/>
</dbReference>
<dbReference type="PROSITE" id="PS51881">
    <property type="entry name" value="OCT"/>
    <property type="match status" value="1"/>
</dbReference>
<keyword evidence="6" id="KW-0342">GTP-binding</keyword>
<keyword evidence="13" id="KW-1185">Reference proteome</keyword>
<evidence type="ECO:0000256" key="6">
    <source>
        <dbReference type="ARBA" id="ARBA00023134"/>
    </source>
</evidence>
<dbReference type="PROSITE" id="PS51710">
    <property type="entry name" value="G_OBG"/>
    <property type="match status" value="1"/>
</dbReference>
<comment type="cofactor">
    <cofactor evidence="1">
        <name>Mg(2+)</name>
        <dbReference type="ChEBI" id="CHEBI:18420"/>
    </cofactor>
</comment>
<dbReference type="InterPro" id="IPR006169">
    <property type="entry name" value="GTP1_OBG_dom"/>
</dbReference>
<dbReference type="InterPro" id="IPR045086">
    <property type="entry name" value="OBG_GTPase"/>
</dbReference>
<dbReference type="InterPro" id="IPR036726">
    <property type="entry name" value="GTP1_OBG_dom_sf"/>
</dbReference>
<dbReference type="PANTHER" id="PTHR11702:SF44">
    <property type="entry name" value="GTP-BINDING PROTEIN OBGC, CHLOROPLASTIC"/>
    <property type="match status" value="1"/>
</dbReference>
<dbReference type="PANTHER" id="PTHR11702">
    <property type="entry name" value="DEVELOPMENTALLY REGULATED GTP-BINDING PROTEIN-RELATED"/>
    <property type="match status" value="1"/>
</dbReference>
<sequence length="687" mass="73050">MGRCFPVLLSCFSTLGSAFVLPHPRATPYAHRVLADESVEQYPPLAGEVHNAPGASSGGGFWDEARLEVWGGDGGDGCLSFRREKYIPFGGPSGGNGGRGGSVILVCDGGLNTLGVARRHSLRRAKSGAKGQGSTKHAQARPDVYVRVPPGTVVREHAPPYRVAGELREPGDALLVARGGRGGRGNAAFKTPRMTAPRIAERGEQGARHVLSLSLQLVADCGLVGLPNAGKSTLLAAATAARPKIADYAFTTLVPNLGVWEPRGFKRSRDRGGEDAPKRQRLATRARRSTVGGLGKKARLKQERLRKRATSRKGDRAPVRSWDAATTPDYDAYGAVEARVDGKAVDAFAERQLDAILGGAGATPAEAPLPPAKKPLGEERGLVLADVPGLIENASDGAGMGDAFLRHVERCAALVHVVDATAEDPVADYGVIDRELRAYSRILAEKPRVVLLNKVDALDEETEARLVAALRAACGHARVATASAATGAGVEQLMAKLRKFCDAEGGKGVESTVAGEARVDLDPPFVNSRENPDRAWTLEDGAARGFPGQWRIDSKRLEKVAAMTKFEQPDAVARFGRMLEALGVAQALVDAGAEKGDLVMVGDDVDLEYDPVGWTTYVELKQAAEAADASDDVDDDESYGFVGEDEIYDFLLEDEAADYEAFRMDAPGFALLDEDDAPGFALLDEDE</sequence>
<dbReference type="PROSITE" id="PS00905">
    <property type="entry name" value="GTP1_OBG"/>
    <property type="match status" value="1"/>
</dbReference>
<keyword evidence="4" id="KW-0547">Nucleotide-binding</keyword>
<comment type="similarity">
    <text evidence="2">Belongs to the TRAFAC class OBG-HflX-like GTPase superfamily. OBG GTPase family.</text>
</comment>
<feature type="compositionally biased region" description="Basic residues" evidence="7">
    <location>
        <begin position="279"/>
        <end position="288"/>
    </location>
</feature>
<evidence type="ECO:0000259" key="9">
    <source>
        <dbReference type="PROSITE" id="PS51710"/>
    </source>
</evidence>
<dbReference type="Pfam" id="PF01018">
    <property type="entry name" value="GTP1_OBG"/>
    <property type="match status" value="1"/>
</dbReference>
<evidence type="ECO:0000256" key="3">
    <source>
        <dbReference type="ARBA" id="ARBA00022723"/>
    </source>
</evidence>
<dbReference type="InterPro" id="IPR015349">
    <property type="entry name" value="OCT_dom"/>
</dbReference>
<evidence type="ECO:0000256" key="8">
    <source>
        <dbReference type="SAM" id="SignalP"/>
    </source>
</evidence>
<dbReference type="Gene3D" id="3.40.50.300">
    <property type="entry name" value="P-loop containing nucleotide triphosphate hydrolases"/>
    <property type="match status" value="1"/>
</dbReference>
<feature type="domain" description="Obg" evidence="11">
    <location>
        <begin position="59"/>
        <end position="218"/>
    </location>
</feature>
<dbReference type="InterPro" id="IPR027417">
    <property type="entry name" value="P-loop_NTPase"/>
</dbReference>
<feature type="domain" description="OBG-type G" evidence="9">
    <location>
        <begin position="219"/>
        <end position="502"/>
    </location>
</feature>